<dbReference type="Gene3D" id="1.25.40.10">
    <property type="entry name" value="Tetratricopeptide repeat domain"/>
    <property type="match status" value="1"/>
</dbReference>
<dbReference type="AlphaFoldDB" id="A0A2L0EVP3"/>
<evidence type="ECO:0000313" key="4">
    <source>
        <dbReference type="EMBL" id="AUX43370.1"/>
    </source>
</evidence>
<dbReference type="InterPro" id="IPR013229">
    <property type="entry name" value="PEGA"/>
</dbReference>
<proteinExistence type="predicted"/>
<feature type="signal peptide" evidence="2">
    <location>
        <begin position="1"/>
        <end position="25"/>
    </location>
</feature>
<dbReference type="Proteomes" id="UP000238348">
    <property type="component" value="Chromosome"/>
</dbReference>
<evidence type="ECO:0000313" key="5">
    <source>
        <dbReference type="Proteomes" id="UP000238348"/>
    </source>
</evidence>
<dbReference type="Pfam" id="PF08308">
    <property type="entry name" value="PEGA"/>
    <property type="match status" value="2"/>
</dbReference>
<feature type="domain" description="PEGA" evidence="3">
    <location>
        <begin position="169"/>
        <end position="235"/>
    </location>
</feature>
<dbReference type="EMBL" id="CP012673">
    <property type="protein sequence ID" value="AUX43370.1"/>
    <property type="molecule type" value="Genomic_DNA"/>
</dbReference>
<evidence type="ECO:0000256" key="2">
    <source>
        <dbReference type="SAM" id="SignalP"/>
    </source>
</evidence>
<feature type="region of interest" description="Disordered" evidence="1">
    <location>
        <begin position="24"/>
        <end position="79"/>
    </location>
</feature>
<protein>
    <recommendedName>
        <fullName evidence="3">PEGA domain-containing protein</fullName>
    </recommendedName>
</protein>
<evidence type="ECO:0000259" key="3">
    <source>
        <dbReference type="Pfam" id="PF08308"/>
    </source>
</evidence>
<feature type="domain" description="PEGA" evidence="3">
    <location>
        <begin position="260"/>
        <end position="292"/>
    </location>
</feature>
<feature type="compositionally biased region" description="Low complexity" evidence="1">
    <location>
        <begin position="47"/>
        <end position="74"/>
    </location>
</feature>
<gene>
    <name evidence="4" type="ORF">SOCE26_048180</name>
</gene>
<dbReference type="RefSeq" id="WP_234023939.1">
    <property type="nucleotide sequence ID" value="NZ_CP012673.1"/>
</dbReference>
<organism evidence="4 5">
    <name type="scientific">Sorangium cellulosum</name>
    <name type="common">Polyangium cellulosum</name>
    <dbReference type="NCBI Taxonomy" id="56"/>
    <lineage>
        <taxon>Bacteria</taxon>
        <taxon>Pseudomonadati</taxon>
        <taxon>Myxococcota</taxon>
        <taxon>Polyangia</taxon>
        <taxon>Polyangiales</taxon>
        <taxon>Polyangiaceae</taxon>
        <taxon>Sorangium</taxon>
    </lineage>
</organism>
<dbReference type="PANTHER" id="PTHR36194:SF1">
    <property type="entry name" value="S-LAYER-LIKE PROTEIN"/>
    <property type="match status" value="1"/>
</dbReference>
<sequence length="627" mass="65779">MHWMTARRPAALLVALALVSRPGDALGQPAGTAAPAEPAVPAPSAPPAGESAPPAGEGASAAPAGDSAPAAGESAPDRRAEAEARFYKGRKLYEAGAFGPALAEFLASTELYPNRSATSGAATCLRKLHRFDEALELFEILLRDFGNALPAEARTAVQREVLELRGLVGTIEIEHAEPGASISVGGQRRGDYPLLAPLRVPAGSHVVHVDKEGFEPLQIRVDVAGGRTVRVAARMRAIAPRRRAPGRGGRLRVAERHGQEMDVLVDGNLVGRTPWEGEVEAGEHTVVLRGDGDAGTEPIRVTVRHNQLSAVTPSAEDVSSFLRIQAAPDDASVALDAVVLAEGAWEGRLRPGEHDIEVSAPGFVTRKLNVHLTEGRRHVVRVALELDLDAPRWRLHRARRPGRLAAELGAGLWLTPSLGGDVAGSCFGRCDEGVGLGGLGVARGGYVLESGLELGVSLGYLDGGQTVAGRRTSARRTRQLLADQGTADDALSLRGVLAGAFAGLAVGDDFPVHLRLGAGALIGSVSDARTGKFLGEQEYQVGPAEVTSSAPFVYLAPELRLGISLHPRAELSVGVETLLLFSVSRPRWDAAHQVSTSTDGGAYFSGETLAGRFLLAIAPGLGIHYKY</sequence>
<keyword evidence="2" id="KW-0732">Signal</keyword>
<feature type="chain" id="PRO_5014759387" description="PEGA domain-containing protein" evidence="2">
    <location>
        <begin position="26"/>
        <end position="627"/>
    </location>
</feature>
<accession>A0A2L0EVP3</accession>
<name>A0A2L0EVP3_SORCE</name>
<evidence type="ECO:0000256" key="1">
    <source>
        <dbReference type="SAM" id="MobiDB-lite"/>
    </source>
</evidence>
<reference evidence="4 5" key="1">
    <citation type="submission" date="2015-09" db="EMBL/GenBank/DDBJ databases">
        <title>Sorangium comparison.</title>
        <authorList>
            <person name="Zaburannyi N."/>
            <person name="Bunk B."/>
            <person name="Overmann J."/>
            <person name="Mueller R."/>
        </authorList>
    </citation>
    <scope>NUCLEOTIDE SEQUENCE [LARGE SCALE GENOMIC DNA]</scope>
    <source>
        <strain evidence="4 5">So ce26</strain>
    </source>
</reference>
<dbReference type="PANTHER" id="PTHR36194">
    <property type="entry name" value="S-LAYER-LIKE PROTEIN"/>
    <property type="match status" value="1"/>
</dbReference>
<dbReference type="InterPro" id="IPR011990">
    <property type="entry name" value="TPR-like_helical_dom_sf"/>
</dbReference>
<dbReference type="SUPFAM" id="SSF48452">
    <property type="entry name" value="TPR-like"/>
    <property type="match status" value="1"/>
</dbReference>